<feature type="transmembrane region" description="Helical" evidence="14">
    <location>
        <begin position="39"/>
        <end position="59"/>
    </location>
</feature>
<comment type="subcellular location">
    <subcellularLocation>
        <location evidence="2">Golgi apparatus</location>
        <location evidence="2">trans-Golgi network</location>
    </subcellularLocation>
    <subcellularLocation>
        <location evidence="1">Membrane</location>
        <topology evidence="1">Multi-pass membrane protein</topology>
    </subcellularLocation>
</comment>
<comment type="similarity">
    <text evidence="3">Belongs to the cation diffusion facilitator (CDF) transporter (TC 2.A.4) family. SLC30A subfamily.</text>
</comment>
<evidence type="ECO:0000256" key="11">
    <source>
        <dbReference type="ARBA" id="ARBA00034634"/>
    </source>
</evidence>
<keyword evidence="9" id="KW-0406">Ion transport</keyword>
<keyword evidence="6 14" id="KW-0812">Transmembrane</keyword>
<dbReference type="PANTHER" id="PTHR45755">
    <property type="match status" value="1"/>
</dbReference>
<organism evidence="16 17">
    <name type="scientific">Tigriopus californicus</name>
    <name type="common">Marine copepod</name>
    <dbReference type="NCBI Taxonomy" id="6832"/>
    <lineage>
        <taxon>Eukaryota</taxon>
        <taxon>Metazoa</taxon>
        <taxon>Ecdysozoa</taxon>
        <taxon>Arthropoda</taxon>
        <taxon>Crustacea</taxon>
        <taxon>Multicrustacea</taxon>
        <taxon>Hexanauplia</taxon>
        <taxon>Copepoda</taxon>
        <taxon>Harpacticoida</taxon>
        <taxon>Harpacticidae</taxon>
        <taxon>Tigriopus</taxon>
    </lineage>
</organism>
<sequence length="368" mass="40746">MLPVRHNDSGFKRRGWVGGSVEKLKSWGRLIWSDPNSRNLLGFLCLNLSFAFVELFYGVWTNSLGLISDSFHMFFDCTGLLAGLVASIITKWRADEKFSYGYVRAEVLAGFINGLFLLFISFFIFSEAVERLVEPPEVKHERLLLVSVLGLLVNLVGIFIFQHGGAAHGHSHGGGGGGDQQEHHGHSHGGGGHGHSHGGHGHSHGGGSGNAQIMKGVFLHILADTLGSVGVIVSAILMYMFDWMIADPICSIFIALLIALSVWSLVSESVQILMQRQPKELDDSLPECYNKVLQLEGVQGVQETHFWTLCSNYYVGGVKLEVTANADQKYIVSHTQMIFRSIGVNQLFVQLDYEYNKSTYQNLQTFYH</sequence>
<name>A0A553PJ91_TIGCA</name>
<accession>A0A553PJ91</accession>
<keyword evidence="17" id="KW-1185">Reference proteome</keyword>
<evidence type="ECO:0000256" key="3">
    <source>
        <dbReference type="ARBA" id="ARBA00008873"/>
    </source>
</evidence>
<evidence type="ECO:0000256" key="8">
    <source>
        <dbReference type="ARBA" id="ARBA00022989"/>
    </source>
</evidence>
<dbReference type="Proteomes" id="UP000318571">
    <property type="component" value="Chromosome 11"/>
</dbReference>
<dbReference type="GO" id="GO:0006882">
    <property type="term" value="P:intracellular zinc ion homeostasis"/>
    <property type="evidence" value="ECO:0007669"/>
    <property type="project" value="InterPro"/>
</dbReference>
<evidence type="ECO:0000259" key="15">
    <source>
        <dbReference type="Pfam" id="PF01545"/>
    </source>
</evidence>
<evidence type="ECO:0000313" key="16">
    <source>
        <dbReference type="EMBL" id="TRY77746.1"/>
    </source>
</evidence>
<dbReference type="Pfam" id="PF01545">
    <property type="entry name" value="Cation_efflux"/>
    <property type="match status" value="1"/>
</dbReference>
<dbReference type="InterPro" id="IPR027469">
    <property type="entry name" value="Cation_efflux_TMD_sf"/>
</dbReference>
<dbReference type="OMA" id="KWRANER"/>
<evidence type="ECO:0000256" key="7">
    <source>
        <dbReference type="ARBA" id="ARBA00022906"/>
    </source>
</evidence>
<comment type="catalytic activity">
    <reaction evidence="11">
        <text>Zn(2+)(in) = Zn(2+)(out)</text>
        <dbReference type="Rhea" id="RHEA:29351"/>
        <dbReference type="ChEBI" id="CHEBI:29105"/>
    </reaction>
</comment>
<dbReference type="OrthoDB" id="78669at2759"/>
<dbReference type="InterPro" id="IPR058533">
    <property type="entry name" value="Cation_efflux_TM"/>
</dbReference>
<dbReference type="GO" id="GO:1904257">
    <property type="term" value="P:zinc ion import into Golgi lumen"/>
    <property type="evidence" value="ECO:0007669"/>
    <property type="project" value="TreeGrafter"/>
</dbReference>
<evidence type="ECO:0000256" key="6">
    <source>
        <dbReference type="ARBA" id="ARBA00022692"/>
    </source>
</evidence>
<evidence type="ECO:0000256" key="4">
    <source>
        <dbReference type="ARBA" id="ARBA00011182"/>
    </source>
</evidence>
<dbReference type="GO" id="GO:0005794">
    <property type="term" value="C:Golgi apparatus"/>
    <property type="evidence" value="ECO:0007669"/>
    <property type="project" value="UniProtKB-SubCell"/>
</dbReference>
<keyword evidence="10 14" id="KW-0472">Membrane</keyword>
<reference evidence="16 17" key="1">
    <citation type="journal article" date="2018" name="Nat. Ecol. Evol.">
        <title>Genomic signatures of mitonuclear coevolution across populations of Tigriopus californicus.</title>
        <authorList>
            <person name="Barreto F.S."/>
            <person name="Watson E.T."/>
            <person name="Lima T.G."/>
            <person name="Willett C.S."/>
            <person name="Edmands S."/>
            <person name="Li W."/>
            <person name="Burton R.S."/>
        </authorList>
    </citation>
    <scope>NUCLEOTIDE SEQUENCE [LARGE SCALE GENOMIC DNA]</scope>
    <source>
        <strain evidence="16 17">San Diego</strain>
    </source>
</reference>
<comment type="caution">
    <text evidence="16">The sequence shown here is derived from an EMBL/GenBank/DDBJ whole genome shotgun (WGS) entry which is preliminary data.</text>
</comment>
<dbReference type="SUPFAM" id="SSF161111">
    <property type="entry name" value="Cation efflux protein transmembrane domain-like"/>
    <property type="match status" value="1"/>
</dbReference>
<feature type="transmembrane region" description="Helical" evidence="14">
    <location>
        <begin position="144"/>
        <end position="161"/>
    </location>
</feature>
<evidence type="ECO:0000313" key="17">
    <source>
        <dbReference type="Proteomes" id="UP000318571"/>
    </source>
</evidence>
<feature type="compositionally biased region" description="Basic residues" evidence="13">
    <location>
        <begin position="194"/>
        <end position="203"/>
    </location>
</feature>
<feature type="domain" description="Cation efflux protein transmembrane" evidence="15">
    <location>
        <begin position="43"/>
        <end position="274"/>
    </location>
</feature>
<feature type="transmembrane region" description="Helical" evidence="14">
    <location>
        <begin position="245"/>
        <end position="266"/>
    </location>
</feature>
<dbReference type="InterPro" id="IPR045316">
    <property type="entry name" value="Msc2-like"/>
</dbReference>
<protein>
    <recommendedName>
        <fullName evidence="15">Cation efflux protein transmembrane domain-containing protein</fullName>
    </recommendedName>
</protein>
<evidence type="ECO:0000256" key="5">
    <source>
        <dbReference type="ARBA" id="ARBA00022448"/>
    </source>
</evidence>
<dbReference type="AlphaFoldDB" id="A0A553PJ91"/>
<evidence type="ECO:0000256" key="13">
    <source>
        <dbReference type="SAM" id="MobiDB-lite"/>
    </source>
</evidence>
<gene>
    <name evidence="16" type="ORF">TCAL_08992</name>
</gene>
<dbReference type="FunFam" id="1.20.1510.10:FF:000014">
    <property type="entry name" value="Cation efflux protein/ zinc transporter"/>
    <property type="match status" value="1"/>
</dbReference>
<dbReference type="GO" id="GO:0016020">
    <property type="term" value="C:membrane"/>
    <property type="evidence" value="ECO:0007669"/>
    <property type="project" value="UniProtKB-SubCell"/>
</dbReference>
<evidence type="ECO:0000256" key="12">
    <source>
        <dbReference type="ARBA" id="ARBA00046010"/>
    </source>
</evidence>
<evidence type="ECO:0000256" key="9">
    <source>
        <dbReference type="ARBA" id="ARBA00023065"/>
    </source>
</evidence>
<comment type="subunit">
    <text evidence="4">Homooligomer.</text>
</comment>
<evidence type="ECO:0000256" key="14">
    <source>
        <dbReference type="SAM" id="Phobius"/>
    </source>
</evidence>
<dbReference type="EMBL" id="VCGU01000003">
    <property type="protein sequence ID" value="TRY77746.1"/>
    <property type="molecule type" value="Genomic_DNA"/>
</dbReference>
<evidence type="ECO:0000256" key="10">
    <source>
        <dbReference type="ARBA" id="ARBA00023136"/>
    </source>
</evidence>
<dbReference type="InterPro" id="IPR002524">
    <property type="entry name" value="Cation_efflux"/>
</dbReference>
<feature type="region of interest" description="Disordered" evidence="13">
    <location>
        <begin position="170"/>
        <end position="207"/>
    </location>
</feature>
<keyword evidence="5" id="KW-0813">Transport</keyword>
<keyword evidence="7" id="KW-0864">Zinc transport</keyword>
<dbReference type="STRING" id="6832.A0A553PJ91"/>
<feature type="transmembrane region" description="Helical" evidence="14">
    <location>
        <begin position="217"/>
        <end position="239"/>
    </location>
</feature>
<feature type="transmembrane region" description="Helical" evidence="14">
    <location>
        <begin position="102"/>
        <end position="124"/>
    </location>
</feature>
<comment type="function">
    <text evidence="12">Zinc ion transporter mediating zinc entry from the cytosol into the lumen of organelles along the secretory pathway. By contributing to zinc ion homeostasis within the early secretory pathway, regulates the activation and folding of enzymes like alkaline phosphatases.</text>
</comment>
<dbReference type="NCBIfam" id="TIGR01297">
    <property type="entry name" value="CDF"/>
    <property type="match status" value="1"/>
</dbReference>
<keyword evidence="7" id="KW-0862">Zinc</keyword>
<evidence type="ECO:0000256" key="2">
    <source>
        <dbReference type="ARBA" id="ARBA00004601"/>
    </source>
</evidence>
<evidence type="ECO:0000256" key="1">
    <source>
        <dbReference type="ARBA" id="ARBA00004141"/>
    </source>
</evidence>
<proteinExistence type="inferred from homology"/>
<dbReference type="Gene3D" id="1.20.1510.10">
    <property type="entry name" value="Cation efflux protein transmembrane domain"/>
    <property type="match status" value="1"/>
</dbReference>
<dbReference type="GO" id="GO:0031410">
    <property type="term" value="C:cytoplasmic vesicle"/>
    <property type="evidence" value="ECO:0007669"/>
    <property type="project" value="TreeGrafter"/>
</dbReference>
<dbReference type="GO" id="GO:0005385">
    <property type="term" value="F:zinc ion transmembrane transporter activity"/>
    <property type="evidence" value="ECO:0007669"/>
    <property type="project" value="InterPro"/>
</dbReference>
<dbReference type="PANTHER" id="PTHR45755:SF4">
    <property type="entry name" value="ZINC TRANSPORTER 7"/>
    <property type="match status" value="1"/>
</dbReference>
<feature type="transmembrane region" description="Helical" evidence="14">
    <location>
        <begin position="71"/>
        <end position="90"/>
    </location>
</feature>
<keyword evidence="8 14" id="KW-1133">Transmembrane helix</keyword>